<proteinExistence type="predicted"/>
<organism evidence="2 3">
    <name type="scientific">Pueribacillus theae</name>
    <dbReference type="NCBI Taxonomy" id="2171751"/>
    <lineage>
        <taxon>Bacteria</taxon>
        <taxon>Bacillati</taxon>
        <taxon>Bacillota</taxon>
        <taxon>Bacilli</taxon>
        <taxon>Bacillales</taxon>
        <taxon>Bacillaceae</taxon>
        <taxon>Pueribacillus</taxon>
    </lineage>
</organism>
<evidence type="ECO:0000313" key="3">
    <source>
        <dbReference type="Proteomes" id="UP000245998"/>
    </source>
</evidence>
<keyword evidence="3" id="KW-1185">Reference proteome</keyword>
<protein>
    <submittedName>
        <fullName evidence="2">Uncharacterized protein</fullName>
    </submittedName>
</protein>
<gene>
    <name evidence="2" type="ORF">DCC39_08215</name>
</gene>
<dbReference type="EMBL" id="QCZG01000013">
    <property type="protein sequence ID" value="PWA12054.1"/>
    <property type="molecule type" value="Genomic_DNA"/>
</dbReference>
<name>A0A2U1K4D9_9BACI</name>
<dbReference type="Proteomes" id="UP000245998">
    <property type="component" value="Unassembled WGS sequence"/>
</dbReference>
<sequence>MKKALIPCIAILMQLIYFSLFLSAAVAKMDPIIAAMITLLLAIASLQLGVYSFARNLYPILSLIVVIIAWLMIFFFLFAFMLPEAGIPPYLCDPFIKNS</sequence>
<feature type="transmembrane region" description="Helical" evidence="1">
    <location>
        <begin position="5"/>
        <end position="26"/>
    </location>
</feature>
<evidence type="ECO:0000313" key="2">
    <source>
        <dbReference type="EMBL" id="PWA12054.1"/>
    </source>
</evidence>
<dbReference type="RefSeq" id="WP_116554412.1">
    <property type="nucleotide sequence ID" value="NZ_QCZG01000013.1"/>
</dbReference>
<comment type="caution">
    <text evidence="2">The sequence shown here is derived from an EMBL/GenBank/DDBJ whole genome shotgun (WGS) entry which is preliminary data.</text>
</comment>
<keyword evidence="1" id="KW-0812">Transmembrane</keyword>
<keyword evidence="1" id="KW-0472">Membrane</keyword>
<keyword evidence="1" id="KW-1133">Transmembrane helix</keyword>
<feature type="transmembrane region" description="Helical" evidence="1">
    <location>
        <begin position="60"/>
        <end position="81"/>
    </location>
</feature>
<feature type="transmembrane region" description="Helical" evidence="1">
    <location>
        <begin position="32"/>
        <end position="53"/>
    </location>
</feature>
<reference evidence="2 3" key="1">
    <citation type="submission" date="2018-04" db="EMBL/GenBank/DDBJ databases">
        <title>Camelliibacillus theae gen. nov., sp. nov., isolated from Pu'er tea.</title>
        <authorList>
            <person name="Niu L."/>
        </authorList>
    </citation>
    <scope>NUCLEOTIDE SEQUENCE [LARGE SCALE GENOMIC DNA]</scope>
    <source>
        <strain evidence="2 3">T8</strain>
    </source>
</reference>
<accession>A0A2U1K4D9</accession>
<evidence type="ECO:0000256" key="1">
    <source>
        <dbReference type="SAM" id="Phobius"/>
    </source>
</evidence>
<dbReference type="AlphaFoldDB" id="A0A2U1K4D9"/>